<dbReference type="Pfam" id="PF13432">
    <property type="entry name" value="TPR_16"/>
    <property type="match status" value="1"/>
</dbReference>
<evidence type="ECO:0000313" key="5">
    <source>
        <dbReference type="Proteomes" id="UP000197528"/>
    </source>
</evidence>
<dbReference type="PROSITE" id="PS50005">
    <property type="entry name" value="TPR"/>
    <property type="match status" value="1"/>
</dbReference>
<dbReference type="SUPFAM" id="SSF53756">
    <property type="entry name" value="UDP-Glycosyltransferase/glycogen phosphorylase"/>
    <property type="match status" value="1"/>
</dbReference>
<evidence type="ECO:0000256" key="1">
    <source>
        <dbReference type="ARBA" id="ARBA00022737"/>
    </source>
</evidence>
<dbReference type="Gene3D" id="1.25.40.10">
    <property type="entry name" value="Tetratricopeptide repeat domain"/>
    <property type="match status" value="1"/>
</dbReference>
<evidence type="ECO:0000256" key="3">
    <source>
        <dbReference type="PROSITE-ProRule" id="PRU00339"/>
    </source>
</evidence>
<feature type="repeat" description="TPR" evidence="3">
    <location>
        <begin position="33"/>
        <end position="66"/>
    </location>
</feature>
<comment type="caution">
    <text evidence="4">The sequence shown here is derived from an EMBL/GenBank/DDBJ whole genome shotgun (WGS) entry which is preliminary data.</text>
</comment>
<dbReference type="AlphaFoldDB" id="A0A254PZT5"/>
<sequence length="381" mass="43203">MYFNKANSLRYLKDFEAAIQAYDQALVIEPNFAEAYCNKAGCLEQIGAYEDAIAACKKALCIDPNFATAHWNLAFCYLLLGDFENGWKEHEWRWSSPDLPIHQERRNFDQPLWLGQESLLDKTILLYAEQGLGDTLQFCRFAIQVKQLGAKVILEVQKPLVSLLSSLTGVDQIISKGEAAPAFDYQCPLMSLPLALRAYSKEAMNISMPYLQASKESLSKWESMLGKKTKPRVGIVWSGNPDHHNDWNRSIPLDQLLQLSSSEYQLVSVQKNISAADRTLLEAHPEVLSFDNDLHDFSDTAALCELLDLVITVDTSVAHVAGSLGKETWLLLPKNPDWRWLLNRADTDWYPNTRIYRQEELLNWAPVIGQVKNDLNTHLST</sequence>
<dbReference type="SMART" id="SM00028">
    <property type="entry name" value="TPR"/>
    <property type="match status" value="2"/>
</dbReference>
<dbReference type="RefSeq" id="WP_088525670.1">
    <property type="nucleotide sequence ID" value="NZ_NGUP01000003.1"/>
</dbReference>
<dbReference type="SUPFAM" id="SSF48452">
    <property type="entry name" value="TPR-like"/>
    <property type="match status" value="1"/>
</dbReference>
<evidence type="ECO:0000313" key="4">
    <source>
        <dbReference type="EMBL" id="OWS70081.1"/>
    </source>
</evidence>
<dbReference type="Gene3D" id="3.40.50.2000">
    <property type="entry name" value="Glycogen Phosphorylase B"/>
    <property type="match status" value="1"/>
</dbReference>
<dbReference type="Proteomes" id="UP000197528">
    <property type="component" value="Unassembled WGS sequence"/>
</dbReference>
<keyword evidence="5" id="KW-1185">Reference proteome</keyword>
<name>A0A254PZT5_9BURK</name>
<dbReference type="EMBL" id="NGUP01000003">
    <property type="protein sequence ID" value="OWS70081.1"/>
    <property type="molecule type" value="Genomic_DNA"/>
</dbReference>
<organism evidence="4 5">
    <name type="scientific">Polynucleobacter campilacus</name>
    <dbReference type="NCBI Taxonomy" id="1743163"/>
    <lineage>
        <taxon>Bacteria</taxon>
        <taxon>Pseudomonadati</taxon>
        <taxon>Pseudomonadota</taxon>
        <taxon>Betaproteobacteria</taxon>
        <taxon>Burkholderiales</taxon>
        <taxon>Burkholderiaceae</taxon>
        <taxon>Polynucleobacter</taxon>
    </lineage>
</organism>
<reference evidence="4 5" key="1">
    <citation type="submission" date="2017-05" db="EMBL/GenBank/DDBJ databases">
        <title>Genome of Polynucleobacter sp. MWH-Feld-100.</title>
        <authorList>
            <person name="Hahn M.W."/>
        </authorList>
    </citation>
    <scope>NUCLEOTIDE SEQUENCE [LARGE SCALE GENOMIC DNA]</scope>
    <source>
        <strain evidence="4 5">MWH-Feld-100</strain>
    </source>
</reference>
<keyword evidence="2 3" id="KW-0802">TPR repeat</keyword>
<accession>A0A254PZT5</accession>
<keyword evidence="1" id="KW-0677">Repeat</keyword>
<dbReference type="PANTHER" id="PTHR44858:SF1">
    <property type="entry name" value="UDP-N-ACETYLGLUCOSAMINE--PEPTIDE N-ACETYLGLUCOSAMINYLTRANSFERASE SPINDLY-RELATED"/>
    <property type="match status" value="1"/>
</dbReference>
<dbReference type="InterPro" id="IPR050498">
    <property type="entry name" value="Ycf3"/>
</dbReference>
<dbReference type="InterPro" id="IPR011990">
    <property type="entry name" value="TPR-like_helical_dom_sf"/>
</dbReference>
<protein>
    <submittedName>
        <fullName evidence="4">Uncharacterized protein</fullName>
    </submittedName>
</protein>
<gene>
    <name evidence="4" type="ORF">CBI31_07095</name>
</gene>
<dbReference type="InterPro" id="IPR019734">
    <property type="entry name" value="TPR_rpt"/>
</dbReference>
<dbReference type="PANTHER" id="PTHR44858">
    <property type="entry name" value="TETRATRICOPEPTIDE REPEAT PROTEIN 6"/>
    <property type="match status" value="1"/>
</dbReference>
<proteinExistence type="predicted"/>
<evidence type="ECO:0000256" key="2">
    <source>
        <dbReference type="ARBA" id="ARBA00022803"/>
    </source>
</evidence>